<name>B3DYI8_METI4</name>
<dbReference type="KEGG" id="min:Minf_1982"/>
<dbReference type="STRING" id="481448.Minf_1982"/>
<dbReference type="Proteomes" id="UP000009149">
    <property type="component" value="Chromosome"/>
</dbReference>
<organism evidence="1 2">
    <name type="scientific">Methylacidiphilum infernorum (isolate V4)</name>
    <name type="common">Methylokorus infernorum (strain V4)</name>
    <dbReference type="NCBI Taxonomy" id="481448"/>
    <lineage>
        <taxon>Bacteria</taxon>
        <taxon>Pseudomonadati</taxon>
        <taxon>Verrucomicrobiota</taxon>
        <taxon>Methylacidiphilae</taxon>
        <taxon>Methylacidiphilales</taxon>
        <taxon>Methylacidiphilaceae</taxon>
        <taxon>Methylacidiphilum (ex Ratnadevi et al. 2023)</taxon>
    </lineage>
</organism>
<dbReference type="AlphaFoldDB" id="B3DYI8"/>
<sequence>MQADHPPTLRTNPPVWLMAGSVRSLSLEEEILRGFVRVGAKKILFRCICKGRGKENTF</sequence>
<evidence type="ECO:0000313" key="2">
    <source>
        <dbReference type="Proteomes" id="UP000009149"/>
    </source>
</evidence>
<accession>B3DYI8</accession>
<gene>
    <name evidence="1" type="ordered locus">Minf_1982</name>
</gene>
<evidence type="ECO:0000313" key="1">
    <source>
        <dbReference type="EMBL" id="ACD84036.1"/>
    </source>
</evidence>
<dbReference type="EMBL" id="CP000975">
    <property type="protein sequence ID" value="ACD84036.1"/>
    <property type="molecule type" value="Genomic_DNA"/>
</dbReference>
<protein>
    <submittedName>
        <fullName evidence="1">Uncharacterized protein</fullName>
    </submittedName>
</protein>
<dbReference type="HOGENOM" id="CLU_2974266_0_0_0"/>
<reference evidence="1 2" key="1">
    <citation type="journal article" date="2008" name="Biol. Direct">
        <title>Complete genome sequence of the extremely acidophilic methanotroph isolate V4, Methylacidiphilum infernorum, a representative of the bacterial phylum Verrucomicrobia.</title>
        <authorList>
            <person name="Hou S."/>
            <person name="Makarova K.S."/>
            <person name="Saw J.H."/>
            <person name="Senin P."/>
            <person name="Ly B.V."/>
            <person name="Zhou Z."/>
            <person name="Ren Y."/>
            <person name="Wang J."/>
            <person name="Galperin M.Y."/>
            <person name="Omelchenko M.V."/>
            <person name="Wolf Y.I."/>
            <person name="Yutin N."/>
            <person name="Koonin E.V."/>
            <person name="Stott M.B."/>
            <person name="Mountain B.W."/>
            <person name="Crowe M.A."/>
            <person name="Smirnova A.V."/>
            <person name="Dunfield P.F."/>
            <person name="Feng L."/>
            <person name="Wang L."/>
            <person name="Alam M."/>
        </authorList>
    </citation>
    <scope>NUCLEOTIDE SEQUENCE [LARGE SCALE GENOMIC DNA]</scope>
    <source>
        <strain evidence="2">Isolate V4</strain>
    </source>
</reference>
<proteinExistence type="predicted"/>